<dbReference type="Gene3D" id="2.30.110.10">
    <property type="entry name" value="Electron Transport, Fmn-binding Protein, Chain A"/>
    <property type="match status" value="1"/>
</dbReference>
<protein>
    <submittedName>
        <fullName evidence="2">Pyridoxamine 5'-phosphate oxidase family protein</fullName>
        <ecNumber evidence="2">1.-.-.-</ecNumber>
        <ecNumber evidence="2">1.4.3.5</ecNumber>
    </submittedName>
</protein>
<keyword evidence="3" id="KW-1185">Reference proteome</keyword>
<sequence>MTVKAPEDILEDILKEQYLGVLATERDGRPYTNLIAFAATEDMKRILFVTPRFTRKYSNIQTSHYASIMMDNRSNTVLDFKDATVVNAMGMVKEVDKVPEYSQLYLSKQPHLKDFLQAPTSALMMMDVEKYIIATSFQNVVEMEMK</sequence>
<dbReference type="EC" id="1.-.-.-" evidence="2"/>
<dbReference type="InterPro" id="IPR012349">
    <property type="entry name" value="Split_barrel_FMN-bd"/>
</dbReference>
<evidence type="ECO:0000313" key="2">
    <source>
        <dbReference type="EMBL" id="MEL4304507.1"/>
    </source>
</evidence>
<accession>A0ABU9KQD5</accession>
<name>A0ABU9KQD5_9EURY</name>
<dbReference type="GO" id="GO:0004733">
    <property type="term" value="F:pyridoxamine phosphate oxidase activity"/>
    <property type="evidence" value="ECO:0007669"/>
    <property type="project" value="UniProtKB-EC"/>
</dbReference>
<gene>
    <name evidence="2" type="ORF">WOA13_01465</name>
</gene>
<dbReference type="SUPFAM" id="SSF50475">
    <property type="entry name" value="FMN-binding split barrel"/>
    <property type="match status" value="1"/>
</dbReference>
<feature type="domain" description="Pyridoxamine 5'-phosphate oxidase N-terminal" evidence="1">
    <location>
        <begin position="10"/>
        <end position="104"/>
    </location>
</feature>
<dbReference type="InterPro" id="IPR011576">
    <property type="entry name" value="Pyridox_Oxase_N"/>
</dbReference>
<comment type="caution">
    <text evidence="2">The sequence shown here is derived from an EMBL/GenBank/DDBJ whole genome shotgun (WGS) entry which is preliminary data.</text>
</comment>
<proteinExistence type="predicted"/>
<dbReference type="RefSeq" id="WP_342126230.1">
    <property type="nucleotide sequence ID" value="NZ_JBCAUS010000002.1"/>
</dbReference>
<dbReference type="EMBL" id="JBCAUS010000002">
    <property type="protein sequence ID" value="MEL4304507.1"/>
    <property type="molecule type" value="Genomic_DNA"/>
</dbReference>
<dbReference type="Proteomes" id="UP001396646">
    <property type="component" value="Unassembled WGS sequence"/>
</dbReference>
<reference evidence="2 3" key="1">
    <citation type="submission" date="2024-04" db="EMBL/GenBank/DDBJ databases">
        <title>Methanococcoides sp. LMO-2.</title>
        <authorList>
            <person name="Liang L."/>
        </authorList>
    </citation>
    <scope>NUCLEOTIDE SEQUENCE [LARGE SCALE GENOMIC DNA]</scope>
    <source>
        <strain evidence="2 3">LMO-2</strain>
    </source>
</reference>
<keyword evidence="2" id="KW-0560">Oxidoreductase</keyword>
<organism evidence="2 3">
    <name type="scientific">Methanococcoides cohabitans</name>
    <dbReference type="NCBI Taxonomy" id="3136559"/>
    <lineage>
        <taxon>Archaea</taxon>
        <taxon>Methanobacteriati</taxon>
        <taxon>Methanobacteriota</taxon>
        <taxon>Stenosarchaea group</taxon>
        <taxon>Methanomicrobia</taxon>
        <taxon>Methanosarcinales</taxon>
        <taxon>Methanosarcinaceae</taxon>
        <taxon>Methanococcoides</taxon>
    </lineage>
</organism>
<evidence type="ECO:0000259" key="1">
    <source>
        <dbReference type="Pfam" id="PF01243"/>
    </source>
</evidence>
<dbReference type="Pfam" id="PF01243">
    <property type="entry name" value="PNPOx_N"/>
    <property type="match status" value="1"/>
</dbReference>
<evidence type="ECO:0000313" key="3">
    <source>
        <dbReference type="Proteomes" id="UP001396646"/>
    </source>
</evidence>
<dbReference type="EC" id="1.4.3.5" evidence="2"/>